<protein>
    <submittedName>
        <fullName evidence="2">Uncharacterized protein</fullName>
    </submittedName>
</protein>
<reference evidence="2 3" key="1">
    <citation type="submission" date="2021-06" db="EMBL/GenBank/DDBJ databases">
        <title>Caerostris extrusa draft genome.</title>
        <authorList>
            <person name="Kono N."/>
            <person name="Arakawa K."/>
        </authorList>
    </citation>
    <scope>NUCLEOTIDE SEQUENCE [LARGE SCALE GENOMIC DNA]</scope>
</reference>
<gene>
    <name evidence="2" type="ORF">CEXT_499821</name>
</gene>
<dbReference type="EMBL" id="BPLR01020245">
    <property type="protein sequence ID" value="GIX76324.1"/>
    <property type="molecule type" value="Genomic_DNA"/>
</dbReference>
<dbReference type="AlphaFoldDB" id="A0AAV4MWR0"/>
<sequence>MSPIYKQKFQSTSATPAELTPRVAGKRRRPNLRGARIFWIMSGRALSHLPLLRSMTAPTNNGKISKNASSLR</sequence>
<feature type="region of interest" description="Disordered" evidence="1">
    <location>
        <begin position="1"/>
        <end position="28"/>
    </location>
</feature>
<keyword evidence="3" id="KW-1185">Reference proteome</keyword>
<proteinExistence type="predicted"/>
<organism evidence="2 3">
    <name type="scientific">Caerostris extrusa</name>
    <name type="common">Bark spider</name>
    <name type="synonym">Caerostris bankana</name>
    <dbReference type="NCBI Taxonomy" id="172846"/>
    <lineage>
        <taxon>Eukaryota</taxon>
        <taxon>Metazoa</taxon>
        <taxon>Ecdysozoa</taxon>
        <taxon>Arthropoda</taxon>
        <taxon>Chelicerata</taxon>
        <taxon>Arachnida</taxon>
        <taxon>Araneae</taxon>
        <taxon>Araneomorphae</taxon>
        <taxon>Entelegynae</taxon>
        <taxon>Araneoidea</taxon>
        <taxon>Araneidae</taxon>
        <taxon>Caerostris</taxon>
    </lineage>
</organism>
<name>A0AAV4MWR0_CAEEX</name>
<evidence type="ECO:0000313" key="3">
    <source>
        <dbReference type="Proteomes" id="UP001054945"/>
    </source>
</evidence>
<comment type="caution">
    <text evidence="2">The sequence shown here is derived from an EMBL/GenBank/DDBJ whole genome shotgun (WGS) entry which is preliminary data.</text>
</comment>
<accession>A0AAV4MWR0</accession>
<evidence type="ECO:0000313" key="2">
    <source>
        <dbReference type="EMBL" id="GIX76324.1"/>
    </source>
</evidence>
<evidence type="ECO:0000256" key="1">
    <source>
        <dbReference type="SAM" id="MobiDB-lite"/>
    </source>
</evidence>
<dbReference type="Proteomes" id="UP001054945">
    <property type="component" value="Unassembled WGS sequence"/>
</dbReference>